<dbReference type="PROSITE" id="PS00108">
    <property type="entry name" value="PROTEIN_KINASE_ST"/>
    <property type="match status" value="1"/>
</dbReference>
<dbReference type="Gene3D" id="1.10.510.10">
    <property type="entry name" value="Transferase(Phosphotransferase) domain 1"/>
    <property type="match status" value="1"/>
</dbReference>
<name>A0A846HE33_9CYAN</name>
<gene>
    <name evidence="9" type="ORF">PI95_025430</name>
</gene>
<evidence type="ECO:0000256" key="6">
    <source>
        <dbReference type="SAM" id="MobiDB-lite"/>
    </source>
</evidence>
<protein>
    <submittedName>
        <fullName evidence="9">Protein kinase</fullName>
    </submittedName>
</protein>
<dbReference type="PROSITE" id="PS50011">
    <property type="entry name" value="PROTEIN_KINASE_DOM"/>
    <property type="match status" value="1"/>
</dbReference>
<evidence type="ECO:0000313" key="9">
    <source>
        <dbReference type="EMBL" id="NEU75807.1"/>
    </source>
</evidence>
<feature type="binding site" evidence="5">
    <location>
        <position position="41"/>
    </location>
    <ligand>
        <name>ATP</name>
        <dbReference type="ChEBI" id="CHEBI:30616"/>
    </ligand>
</feature>
<dbReference type="InterPro" id="IPR017441">
    <property type="entry name" value="Protein_kinase_ATP_BS"/>
</dbReference>
<reference evidence="9 10" key="1">
    <citation type="journal article" date="2015" name="Genome Announc.">
        <title>Draft Genome Sequence of Cyanobacterium Hassallia byssoidea Strain VB512170, Isolated from Monuments in India.</title>
        <authorList>
            <person name="Singh D."/>
            <person name="Chandrababunaidu M.M."/>
            <person name="Panda A."/>
            <person name="Sen D."/>
            <person name="Bhattacharyya S."/>
            <person name="Adhikary S.P."/>
            <person name="Tripathy S."/>
        </authorList>
    </citation>
    <scope>NUCLEOTIDE SEQUENCE [LARGE SCALE GENOMIC DNA]</scope>
    <source>
        <strain evidence="9 10">VB512170</strain>
    </source>
</reference>
<keyword evidence="7" id="KW-1133">Transmembrane helix</keyword>
<dbReference type="PROSITE" id="PS00107">
    <property type="entry name" value="PROTEIN_KINASE_ATP"/>
    <property type="match status" value="1"/>
</dbReference>
<keyword evidence="3 9" id="KW-0418">Kinase</keyword>
<dbReference type="InterPro" id="IPR008271">
    <property type="entry name" value="Ser/Thr_kinase_AS"/>
</dbReference>
<keyword evidence="7" id="KW-0472">Membrane</keyword>
<feature type="domain" description="Protein kinase" evidence="8">
    <location>
        <begin position="10"/>
        <end position="273"/>
    </location>
</feature>
<evidence type="ECO:0000256" key="2">
    <source>
        <dbReference type="ARBA" id="ARBA00022741"/>
    </source>
</evidence>
<dbReference type="Pfam" id="PF00069">
    <property type="entry name" value="Pkinase"/>
    <property type="match status" value="1"/>
</dbReference>
<dbReference type="CDD" id="cd14014">
    <property type="entry name" value="STKc_PknB_like"/>
    <property type="match status" value="1"/>
</dbReference>
<evidence type="ECO:0000256" key="1">
    <source>
        <dbReference type="ARBA" id="ARBA00022679"/>
    </source>
</evidence>
<dbReference type="GO" id="GO:0005524">
    <property type="term" value="F:ATP binding"/>
    <property type="evidence" value="ECO:0007669"/>
    <property type="project" value="UniProtKB-UniRule"/>
</dbReference>
<evidence type="ECO:0000256" key="3">
    <source>
        <dbReference type="ARBA" id="ARBA00022777"/>
    </source>
</evidence>
<dbReference type="InterPro" id="IPR000719">
    <property type="entry name" value="Prot_kinase_dom"/>
</dbReference>
<feature type="region of interest" description="Disordered" evidence="6">
    <location>
        <begin position="342"/>
        <end position="496"/>
    </location>
</feature>
<dbReference type="EMBL" id="JTCM02000083">
    <property type="protein sequence ID" value="NEU75807.1"/>
    <property type="molecule type" value="Genomic_DNA"/>
</dbReference>
<evidence type="ECO:0000256" key="4">
    <source>
        <dbReference type="ARBA" id="ARBA00022840"/>
    </source>
</evidence>
<proteinExistence type="predicted"/>
<dbReference type="SMART" id="SM00220">
    <property type="entry name" value="S_TKc"/>
    <property type="match status" value="1"/>
</dbReference>
<comment type="caution">
    <text evidence="9">The sequence shown here is derived from an EMBL/GenBank/DDBJ whole genome shotgun (WGS) entry which is preliminary data.</text>
</comment>
<feature type="compositionally biased region" description="Low complexity" evidence="6">
    <location>
        <begin position="348"/>
        <end position="375"/>
    </location>
</feature>
<keyword evidence="10" id="KW-1185">Reference proteome</keyword>
<dbReference type="Gene3D" id="3.30.200.20">
    <property type="entry name" value="Phosphorylase Kinase, domain 1"/>
    <property type="match status" value="1"/>
</dbReference>
<dbReference type="PANTHER" id="PTHR43289">
    <property type="entry name" value="MITOGEN-ACTIVATED PROTEIN KINASE KINASE KINASE 20-RELATED"/>
    <property type="match status" value="1"/>
</dbReference>
<dbReference type="AlphaFoldDB" id="A0A846HE33"/>
<keyword evidence="4 5" id="KW-0067">ATP-binding</keyword>
<evidence type="ECO:0000256" key="5">
    <source>
        <dbReference type="PROSITE-ProRule" id="PRU10141"/>
    </source>
</evidence>
<dbReference type="InterPro" id="IPR011009">
    <property type="entry name" value="Kinase-like_dom_sf"/>
</dbReference>
<evidence type="ECO:0000259" key="8">
    <source>
        <dbReference type="PROSITE" id="PS50011"/>
    </source>
</evidence>
<dbReference type="SUPFAM" id="SSF56112">
    <property type="entry name" value="Protein kinase-like (PK-like)"/>
    <property type="match status" value="1"/>
</dbReference>
<dbReference type="GO" id="GO:0004674">
    <property type="term" value="F:protein serine/threonine kinase activity"/>
    <property type="evidence" value="ECO:0007669"/>
    <property type="project" value="TreeGrafter"/>
</dbReference>
<accession>A0A846HE33</accession>
<organism evidence="9 10">
    <name type="scientific">Hassallia byssoidea VB512170</name>
    <dbReference type="NCBI Taxonomy" id="1304833"/>
    <lineage>
        <taxon>Bacteria</taxon>
        <taxon>Bacillati</taxon>
        <taxon>Cyanobacteriota</taxon>
        <taxon>Cyanophyceae</taxon>
        <taxon>Nostocales</taxon>
        <taxon>Tolypothrichaceae</taxon>
        <taxon>Hassallia</taxon>
    </lineage>
</organism>
<feature type="region of interest" description="Disordered" evidence="6">
    <location>
        <begin position="294"/>
        <end position="314"/>
    </location>
</feature>
<dbReference type="RefSeq" id="WP_039747973.1">
    <property type="nucleotide sequence ID" value="NZ_JTCM02000083.1"/>
</dbReference>
<sequence length="627" mass="68058">MTTTLLNNRYQVIEVLGAGGFGETFLAEDTYMPSRRRCAIKQLKPIAANDPQTYKLVRQRFEREAATLENLGKSSDQIPELYAYFPENGQFYLVQEWIHGQTLTQIVAAKGLLNETTVREILLRLLSVLNYVHSKGIIHRDIKPDNIILRSSDRKPILIDFGAVKETIRSVVGTPGYPTQSLVMGTPGYMPSEQAVGRPVYATDIYSLGLTAIYLLTGKHPQELETNQQTGEILWQQYAPNVSPGLAIILNQAIKPHAGDRYSTASKMLHALQSVSSIPPQSAPSAATIALNPVAAQKQTPPPPTQIKHNRNRRKPAWIVGGLVAGGLIGAVAIANLTRQPQPEASIATSPNTETTEEASSATPTPTPETSVSTDEPADTPIASQPDPAPIIPTSPQQQPAKPAPTSPSIAATTEPEIQEPRTSLEKKSADIPVPIVPDETPAASTSQPQIEQPPEIPNPDVSPPAKKIKKPPKEAIATTSIQSVPAFPTGTARSSVEATLGKPARDYRGAWGNTRAVTYTLVPNQIDLGYLFDRNSGELRQTEAAFAQSVDPQVMQTTLEGMLGGQATEEIKQGLQQIQQRQKDNVSFTQGGLKGQIVRQECDLIYISIWDANLHDFVSVSQNRKC</sequence>
<dbReference type="Proteomes" id="UP000031549">
    <property type="component" value="Unassembled WGS sequence"/>
</dbReference>
<evidence type="ECO:0000313" key="10">
    <source>
        <dbReference type="Proteomes" id="UP000031549"/>
    </source>
</evidence>
<dbReference type="PANTHER" id="PTHR43289:SF34">
    <property type="entry name" value="SERINE_THREONINE-PROTEIN KINASE YBDM-RELATED"/>
    <property type="match status" value="1"/>
</dbReference>
<feature type="transmembrane region" description="Helical" evidence="7">
    <location>
        <begin position="317"/>
        <end position="337"/>
    </location>
</feature>
<keyword evidence="7" id="KW-0812">Transmembrane</keyword>
<keyword evidence="1" id="KW-0808">Transferase</keyword>
<keyword evidence="2 5" id="KW-0547">Nucleotide-binding</keyword>
<evidence type="ECO:0000256" key="7">
    <source>
        <dbReference type="SAM" id="Phobius"/>
    </source>
</evidence>
<feature type="compositionally biased region" description="Basic and acidic residues" evidence="6">
    <location>
        <begin position="419"/>
        <end position="430"/>
    </location>
</feature>